<sequence>MAEKANHRATLLIGYGRFGLETLRQFLTSTATRGVLAWDTPAGPGNGERRLRDLGLLWLPDPFEDSGPGVGGMPALDGSRAELMRDLHQQIENLPDDETGLKQAVKARAEALLRADTRASRDRNLPLGLDVVVLAHPHDRRTLGRLRPLLKECVVDVLYRSVTQLHREVGADALNFVQILDFANYWERSESAKALRGHFKAYVEHWQRWREEKQPTFGRIYLVDSHTPNGVREERLRIDEISLFLEFLLFEGQRDSESMQTLYQARPDDGRLLATFGIRLLERSGGLLKRLAAARFGIGWLEYLDEARTWPTAKIQPLRDTLEACQGVVLEDTLTDGGLPVESHQSLARLADELEALPADDPAWPQQVRACCAKGMRRLESELADRVQLHIRKTLQEGSFADLAKSLRIQIDAALHDDRQPATLGTVVRELESALDALKPNLDGTAATAPLPAVGLAKLEELQAVHQDYRHFLERQLDTNGVLKWWPLLAFLFGLGLSHWLSSWIAAWLATLGVFDSATASHPLNMAHEAAQWLVGVPGTPLPGHPWALALASLLLGAAMVFMLHRAVKRQVLRARLFWTDPERGRLADALRVLVRGLTDDQAGLVAQMQSDAAANIRDEAGRELGQWHRNLRERRREMGWLRSQLHDFLDMHGLDADSPVENWTRISRDGGIRHAMEQFDDLLRISQTRPPIPEHFQSMQAEKKPFKKWEERYSQAFLYPLRFIDELSENYQEPLEQELAQPGSGAEQQTRADELCAFLRRHSGDFTTAFRWKASVGVPPDSVYCLLPPLWLGLPGVRDTLTGQAINEEHRLPGEDVARAYLLRLQIGVETTCLTH</sequence>
<reference evidence="2 3" key="1">
    <citation type="journal article" date="2018" name="Aquat. Microb. Ecol.">
        <title>Gammaproteobacterial methanotrophs dominate.</title>
        <authorList>
            <person name="Rissanen A.J."/>
            <person name="Saarenheimo J."/>
            <person name="Tiirola M."/>
            <person name="Peura S."/>
            <person name="Aalto S.L."/>
            <person name="Karvinen A."/>
            <person name="Nykanen H."/>
        </authorList>
    </citation>
    <scope>NUCLEOTIDE SEQUENCE [LARGE SCALE GENOMIC DNA]</scope>
    <source>
        <strain evidence="2">AMbin10</strain>
    </source>
</reference>
<gene>
    <name evidence="2" type="ORF">DM484_02635</name>
</gene>
<comment type="caution">
    <text evidence="2">The sequence shown here is derived from an EMBL/GenBank/DDBJ whole genome shotgun (WGS) entry which is preliminary data.</text>
</comment>
<feature type="transmembrane region" description="Helical" evidence="1">
    <location>
        <begin position="547"/>
        <end position="568"/>
    </location>
</feature>
<keyword evidence="1" id="KW-1133">Transmembrane helix</keyword>
<proteinExistence type="predicted"/>
<name>A0A2W4TBC4_9GAMM</name>
<dbReference type="Proteomes" id="UP000249396">
    <property type="component" value="Unassembled WGS sequence"/>
</dbReference>
<keyword evidence="1" id="KW-0812">Transmembrane</keyword>
<evidence type="ECO:0000256" key="1">
    <source>
        <dbReference type="SAM" id="Phobius"/>
    </source>
</evidence>
<organism evidence="2 3">
    <name type="scientific">Candidatus Methylumidiphilus alinenensis</name>
    <dbReference type="NCBI Taxonomy" id="2202197"/>
    <lineage>
        <taxon>Bacteria</taxon>
        <taxon>Pseudomonadati</taxon>
        <taxon>Pseudomonadota</taxon>
        <taxon>Gammaproteobacteria</taxon>
        <taxon>Methylococcales</taxon>
        <taxon>Candidatus Methylumidiphilus</taxon>
    </lineage>
</organism>
<dbReference type="EMBL" id="QJPH01000150">
    <property type="protein sequence ID" value="PZN84570.1"/>
    <property type="molecule type" value="Genomic_DNA"/>
</dbReference>
<evidence type="ECO:0000313" key="3">
    <source>
        <dbReference type="Proteomes" id="UP000249396"/>
    </source>
</evidence>
<accession>A0A2W4TBC4</accession>
<protein>
    <submittedName>
        <fullName evidence="2">Uncharacterized protein</fullName>
    </submittedName>
</protein>
<evidence type="ECO:0000313" key="2">
    <source>
        <dbReference type="EMBL" id="PZN84570.1"/>
    </source>
</evidence>
<dbReference type="AlphaFoldDB" id="A0A2W4TBC4"/>
<keyword evidence="1" id="KW-0472">Membrane</keyword>
<feature type="transmembrane region" description="Helical" evidence="1">
    <location>
        <begin position="485"/>
        <end position="510"/>
    </location>
</feature>